<accession>A0A8H7N6M0</accession>
<evidence type="ECO:0000256" key="2">
    <source>
        <dbReference type="ARBA" id="ARBA00022679"/>
    </source>
</evidence>
<proteinExistence type="predicted"/>
<dbReference type="Proteomes" id="UP000616885">
    <property type="component" value="Unassembled WGS sequence"/>
</dbReference>
<dbReference type="InterPro" id="IPR010286">
    <property type="entry name" value="METTL16/RlmF"/>
</dbReference>
<sequence>MANDQESKDRYYKDLYASPPDFKVLGRLDPDLAAVLKGRELDFDDPASVMQLTKTLLKLDFDLSIELPDDRLCPPVANRHNYILWLKNLLDTSSYEKPGRKAVGIDIGTGASCIYPLLGCTQRPWSFVATGSR</sequence>
<dbReference type="GO" id="GO:0008168">
    <property type="term" value="F:methyltransferase activity"/>
    <property type="evidence" value="ECO:0007669"/>
    <property type="project" value="UniProtKB-KW"/>
</dbReference>
<dbReference type="AlphaFoldDB" id="A0A8H7N6M0"/>
<dbReference type="GO" id="GO:0070475">
    <property type="term" value="P:rRNA base methylation"/>
    <property type="evidence" value="ECO:0007669"/>
    <property type="project" value="TreeGrafter"/>
</dbReference>
<keyword evidence="2" id="KW-0808">Transferase</keyword>
<dbReference type="EMBL" id="JADCTT010000007">
    <property type="protein sequence ID" value="KAF9750070.1"/>
    <property type="molecule type" value="Genomic_DNA"/>
</dbReference>
<protein>
    <submittedName>
        <fullName evidence="3">Uncharacterized protein</fullName>
    </submittedName>
</protein>
<name>A0A8H7N6M0_BIOOC</name>
<comment type="caution">
    <text evidence="3">The sequence shown here is derived from an EMBL/GenBank/DDBJ whole genome shotgun (WGS) entry which is preliminary data.</text>
</comment>
<organism evidence="3 4">
    <name type="scientific">Bionectria ochroleuca</name>
    <name type="common">Gliocladium roseum</name>
    <dbReference type="NCBI Taxonomy" id="29856"/>
    <lineage>
        <taxon>Eukaryota</taxon>
        <taxon>Fungi</taxon>
        <taxon>Dikarya</taxon>
        <taxon>Ascomycota</taxon>
        <taxon>Pezizomycotina</taxon>
        <taxon>Sordariomycetes</taxon>
        <taxon>Hypocreomycetidae</taxon>
        <taxon>Hypocreales</taxon>
        <taxon>Bionectriaceae</taxon>
        <taxon>Clonostachys</taxon>
    </lineage>
</organism>
<keyword evidence="1" id="KW-0489">Methyltransferase</keyword>
<dbReference type="Gene3D" id="3.40.50.150">
    <property type="entry name" value="Vaccinia Virus protein VP39"/>
    <property type="match status" value="1"/>
</dbReference>
<gene>
    <name evidence="3" type="ORF">IM811_016097</name>
</gene>
<reference evidence="3" key="1">
    <citation type="submission" date="2020-10" db="EMBL/GenBank/DDBJ databases">
        <title>High-Quality Genome Resource of Clonostachys rosea strain S41 by Oxford Nanopore Long-Read Sequencing.</title>
        <authorList>
            <person name="Wang H."/>
        </authorList>
    </citation>
    <scope>NUCLEOTIDE SEQUENCE</scope>
    <source>
        <strain evidence="3">S41</strain>
    </source>
</reference>
<dbReference type="PANTHER" id="PTHR13393">
    <property type="entry name" value="SAM-DEPENDENT METHYLTRANSFERASE"/>
    <property type="match status" value="1"/>
</dbReference>
<evidence type="ECO:0000313" key="3">
    <source>
        <dbReference type="EMBL" id="KAF9750070.1"/>
    </source>
</evidence>
<dbReference type="PANTHER" id="PTHR13393:SF0">
    <property type="entry name" value="RNA N6-ADENOSINE-METHYLTRANSFERASE METTL16"/>
    <property type="match status" value="1"/>
</dbReference>
<dbReference type="Pfam" id="PF05971">
    <property type="entry name" value="Methyltransf_10"/>
    <property type="match status" value="1"/>
</dbReference>
<evidence type="ECO:0000256" key="1">
    <source>
        <dbReference type="ARBA" id="ARBA00022603"/>
    </source>
</evidence>
<dbReference type="InterPro" id="IPR029063">
    <property type="entry name" value="SAM-dependent_MTases_sf"/>
</dbReference>
<dbReference type="GO" id="GO:0005634">
    <property type="term" value="C:nucleus"/>
    <property type="evidence" value="ECO:0007669"/>
    <property type="project" value="TreeGrafter"/>
</dbReference>
<evidence type="ECO:0000313" key="4">
    <source>
        <dbReference type="Proteomes" id="UP000616885"/>
    </source>
</evidence>